<dbReference type="eggNOG" id="COG4963">
    <property type="taxonomic scope" value="Bacteria"/>
</dbReference>
<protein>
    <submittedName>
        <fullName evidence="4">Response regulator receiver protein</fullName>
    </submittedName>
</protein>
<gene>
    <name evidence="4" type="ordered locus">Mnod_3789</name>
</gene>
<dbReference type="AlphaFoldDB" id="B8IRF3"/>
<evidence type="ECO:0000259" key="3">
    <source>
        <dbReference type="Pfam" id="PF13614"/>
    </source>
</evidence>
<dbReference type="SUPFAM" id="SSF52540">
    <property type="entry name" value="P-loop containing nucleoside triphosphate hydrolases"/>
    <property type="match status" value="1"/>
</dbReference>
<sequence length="423" mass="44988">MTNLAFKITAPAPQGCRAQTLDTLRVPQISVHAFCDTPETAATLEAAFADRRMSRAHASVYPGGIPAAAAHYRQATTPNLLVLEASDAGSRLLADLEILAEVCDRSTKVVVIGKVNDIRLYRELLDRGISEYLVAPVEPVGLIAAVAQLYRDAGASKLGRSLAFIGAKGGVGSSVVAHNVAAAIARSYDTEVILADLDLPFGSASLALNLDQEKGQGIADALANTGRLDDVLLERLLTKSGEHLSVLSAPATLDHCHDLDGGAFERLIEVAQASVPFVVLDLPHVWMPWAKSTLLAADEVVITATPDLTSLRNAKNLISFLTQARPNDALPKLVLNQVGVPKRAEIKVDKFAAALELEPAACIPFEASVFSTAANEGRLVADVSAKARACSAFDHIARVISGRNAPAIRKGRFSLERFRRTGR</sequence>
<dbReference type="SUPFAM" id="SSF52172">
    <property type="entry name" value="CheY-like"/>
    <property type="match status" value="1"/>
</dbReference>
<keyword evidence="2" id="KW-0067">ATP-binding</keyword>
<dbReference type="GO" id="GO:0005524">
    <property type="term" value="F:ATP binding"/>
    <property type="evidence" value="ECO:0007669"/>
    <property type="project" value="UniProtKB-KW"/>
</dbReference>
<dbReference type="GO" id="GO:0016887">
    <property type="term" value="F:ATP hydrolysis activity"/>
    <property type="evidence" value="ECO:0007669"/>
    <property type="project" value="TreeGrafter"/>
</dbReference>
<dbReference type="InterPro" id="IPR027417">
    <property type="entry name" value="P-loop_NTPase"/>
</dbReference>
<accession>B8IRF3</accession>
<dbReference type="RefSeq" id="WP_015930349.1">
    <property type="nucleotide sequence ID" value="NC_011894.1"/>
</dbReference>
<evidence type="ECO:0000256" key="2">
    <source>
        <dbReference type="ARBA" id="ARBA00022840"/>
    </source>
</evidence>
<keyword evidence="1" id="KW-0547">Nucleotide-binding</keyword>
<evidence type="ECO:0000256" key="1">
    <source>
        <dbReference type="ARBA" id="ARBA00022741"/>
    </source>
</evidence>
<dbReference type="GO" id="GO:0005829">
    <property type="term" value="C:cytosol"/>
    <property type="evidence" value="ECO:0007669"/>
    <property type="project" value="TreeGrafter"/>
</dbReference>
<dbReference type="InterPro" id="IPR025669">
    <property type="entry name" value="AAA_dom"/>
</dbReference>
<dbReference type="GO" id="GO:0009898">
    <property type="term" value="C:cytoplasmic side of plasma membrane"/>
    <property type="evidence" value="ECO:0007669"/>
    <property type="project" value="TreeGrafter"/>
</dbReference>
<dbReference type="PANTHER" id="PTHR43384:SF6">
    <property type="entry name" value="SEPTUM SITE-DETERMINING PROTEIN MIND HOMOLOG, CHLOROPLASTIC"/>
    <property type="match status" value="1"/>
</dbReference>
<dbReference type="InterPro" id="IPR050625">
    <property type="entry name" value="ParA/MinD_ATPase"/>
</dbReference>
<dbReference type="Gene3D" id="3.40.50.2300">
    <property type="match status" value="1"/>
</dbReference>
<name>B8IRF3_METNO</name>
<reference evidence="4 5" key="1">
    <citation type="submission" date="2009-01" db="EMBL/GenBank/DDBJ databases">
        <title>Complete sequence of chromosome of Methylobacterium nodulans ORS 2060.</title>
        <authorList>
            <consortium name="US DOE Joint Genome Institute"/>
            <person name="Lucas S."/>
            <person name="Copeland A."/>
            <person name="Lapidus A."/>
            <person name="Glavina del Rio T."/>
            <person name="Dalin E."/>
            <person name="Tice H."/>
            <person name="Bruce D."/>
            <person name="Goodwin L."/>
            <person name="Pitluck S."/>
            <person name="Sims D."/>
            <person name="Brettin T."/>
            <person name="Detter J.C."/>
            <person name="Han C."/>
            <person name="Larimer F."/>
            <person name="Land M."/>
            <person name="Hauser L."/>
            <person name="Kyrpides N."/>
            <person name="Ivanova N."/>
            <person name="Marx C.J."/>
            <person name="Richardson P."/>
        </authorList>
    </citation>
    <scope>NUCLEOTIDE SEQUENCE [LARGE SCALE GENOMIC DNA]</scope>
    <source>
        <strain evidence="5">LMG 21967 / CNCM I-2342 / ORS 2060</strain>
    </source>
</reference>
<dbReference type="Proteomes" id="UP000008207">
    <property type="component" value="Chromosome"/>
</dbReference>
<dbReference type="EMBL" id="CP001349">
    <property type="protein sequence ID" value="ACL58693.1"/>
    <property type="molecule type" value="Genomic_DNA"/>
</dbReference>
<dbReference type="HOGENOM" id="CLU_033160_0_0_5"/>
<dbReference type="Gene3D" id="3.40.50.300">
    <property type="entry name" value="P-loop containing nucleotide triphosphate hydrolases"/>
    <property type="match status" value="1"/>
</dbReference>
<dbReference type="Pfam" id="PF13614">
    <property type="entry name" value="AAA_31"/>
    <property type="match status" value="1"/>
</dbReference>
<feature type="domain" description="AAA" evidence="3">
    <location>
        <begin position="161"/>
        <end position="324"/>
    </location>
</feature>
<organism evidence="4 5">
    <name type="scientific">Methylobacterium nodulans (strain LMG 21967 / CNCM I-2342 / ORS 2060)</name>
    <dbReference type="NCBI Taxonomy" id="460265"/>
    <lineage>
        <taxon>Bacteria</taxon>
        <taxon>Pseudomonadati</taxon>
        <taxon>Pseudomonadota</taxon>
        <taxon>Alphaproteobacteria</taxon>
        <taxon>Hyphomicrobiales</taxon>
        <taxon>Methylobacteriaceae</taxon>
        <taxon>Methylobacterium</taxon>
    </lineage>
</organism>
<proteinExistence type="predicted"/>
<dbReference type="OrthoDB" id="9783172at2"/>
<dbReference type="PANTHER" id="PTHR43384">
    <property type="entry name" value="SEPTUM SITE-DETERMINING PROTEIN MIND HOMOLOG, CHLOROPLASTIC-RELATED"/>
    <property type="match status" value="1"/>
</dbReference>
<evidence type="ECO:0000313" key="5">
    <source>
        <dbReference type="Proteomes" id="UP000008207"/>
    </source>
</evidence>
<dbReference type="KEGG" id="mno:Mnod_3789"/>
<dbReference type="InterPro" id="IPR011006">
    <property type="entry name" value="CheY-like_superfamily"/>
</dbReference>
<dbReference type="STRING" id="460265.Mnod_3789"/>
<evidence type="ECO:0000313" key="4">
    <source>
        <dbReference type="EMBL" id="ACL58693.1"/>
    </source>
</evidence>
<keyword evidence="5" id="KW-1185">Reference proteome</keyword>
<dbReference type="GO" id="GO:0051782">
    <property type="term" value="P:negative regulation of cell division"/>
    <property type="evidence" value="ECO:0007669"/>
    <property type="project" value="TreeGrafter"/>
</dbReference>